<dbReference type="InterPro" id="IPR013154">
    <property type="entry name" value="ADH-like_N"/>
</dbReference>
<gene>
    <name evidence="4" type="ORF">IV66_GL000865</name>
</gene>
<dbReference type="GO" id="GO:0008270">
    <property type="term" value="F:zinc ion binding"/>
    <property type="evidence" value="ECO:0007669"/>
    <property type="project" value="InterPro"/>
</dbReference>
<evidence type="ECO:0000259" key="3">
    <source>
        <dbReference type="SMART" id="SM00829"/>
    </source>
</evidence>
<dbReference type="InterPro" id="IPR002364">
    <property type="entry name" value="Quin_OxRdtase/zeta-crystal_CS"/>
</dbReference>
<keyword evidence="1" id="KW-0560">Oxidoreductase</keyword>
<dbReference type="AlphaFoldDB" id="A0A0R2L2A2"/>
<dbReference type="InterPro" id="IPR036291">
    <property type="entry name" value="NAD(P)-bd_dom_sf"/>
</dbReference>
<dbReference type="InterPro" id="IPR050700">
    <property type="entry name" value="YIM1/Zinc_Alcohol_DH_Fams"/>
</dbReference>
<dbReference type="PROSITE" id="PS01162">
    <property type="entry name" value="QOR_ZETA_CRYSTAL"/>
    <property type="match status" value="1"/>
</dbReference>
<dbReference type="Proteomes" id="UP000051886">
    <property type="component" value="Unassembled WGS sequence"/>
</dbReference>
<name>A0A0R2L2A2_9LACO</name>
<dbReference type="SUPFAM" id="SSF51735">
    <property type="entry name" value="NAD(P)-binding Rossmann-fold domains"/>
    <property type="match status" value="1"/>
</dbReference>
<dbReference type="OrthoDB" id="9792162at2"/>
<sequence>MKAIVIDRYGGPEELYEKDLPVPKVAADEALIETKATSINPIDWKTRRGYLKESFPWDFPVVLGWDIAGIVTEVGADVHEFKVGDEVFARPDMYNDGKRGTYAEYAAVKADKLVLKPQQLSFEQAAAIPLAGLTAWQVIVDRLKVKAGDKILVQAGAGGVGMFAIQIAKHFGAYVATTASAANEKLLRQLGADEVIDYHQTQITDVLRDYDAVFDTVGQISAGLEILKSDGQLVTIAGDPTEKQQNSHPAATSWWLKTNGAELKELANLVENNELRVVIDSIYPMTTSGLRSAHEKSETGHSHGKIVITTNER</sequence>
<accession>A0A0R2L2A2</accession>
<dbReference type="SMART" id="SM00829">
    <property type="entry name" value="PKS_ER"/>
    <property type="match status" value="1"/>
</dbReference>
<reference evidence="4 5" key="1">
    <citation type="journal article" date="2015" name="Genome Announc.">
        <title>Expanding the biotechnology potential of lactobacilli through comparative genomics of 213 strains and associated genera.</title>
        <authorList>
            <person name="Sun Z."/>
            <person name="Harris H.M."/>
            <person name="McCann A."/>
            <person name="Guo C."/>
            <person name="Argimon S."/>
            <person name="Zhang W."/>
            <person name="Yang X."/>
            <person name="Jeffery I.B."/>
            <person name="Cooney J.C."/>
            <person name="Kagawa T.F."/>
            <person name="Liu W."/>
            <person name="Song Y."/>
            <person name="Salvetti E."/>
            <person name="Wrobel A."/>
            <person name="Rasinkangas P."/>
            <person name="Parkhill J."/>
            <person name="Rea M.C."/>
            <person name="O'Sullivan O."/>
            <person name="Ritari J."/>
            <person name="Douillard F.P."/>
            <person name="Paul Ross R."/>
            <person name="Yang R."/>
            <person name="Briner A.E."/>
            <person name="Felis G.E."/>
            <person name="de Vos W.M."/>
            <person name="Barrangou R."/>
            <person name="Klaenhammer T.R."/>
            <person name="Caufield P.W."/>
            <person name="Cui Y."/>
            <person name="Zhang H."/>
            <person name="O'Toole P.W."/>
        </authorList>
    </citation>
    <scope>NUCLEOTIDE SEQUENCE [LARGE SCALE GENOMIC DNA]</scope>
    <source>
        <strain evidence="4 5">NBRC 103219</strain>
    </source>
</reference>
<organism evidence="4 5">
    <name type="scientific">Ligilactobacillus pobuzihii</name>
    <dbReference type="NCBI Taxonomy" id="449659"/>
    <lineage>
        <taxon>Bacteria</taxon>
        <taxon>Bacillati</taxon>
        <taxon>Bacillota</taxon>
        <taxon>Bacilli</taxon>
        <taxon>Lactobacillales</taxon>
        <taxon>Lactobacillaceae</taxon>
        <taxon>Ligilactobacillus</taxon>
    </lineage>
</organism>
<evidence type="ECO:0000256" key="1">
    <source>
        <dbReference type="ARBA" id="ARBA00023002"/>
    </source>
</evidence>
<dbReference type="InterPro" id="IPR011032">
    <property type="entry name" value="GroES-like_sf"/>
</dbReference>
<dbReference type="InterPro" id="IPR020843">
    <property type="entry name" value="ER"/>
</dbReference>
<dbReference type="CDD" id="cd05289">
    <property type="entry name" value="MDR_like_2"/>
    <property type="match status" value="1"/>
</dbReference>
<dbReference type="Gene3D" id="3.90.180.10">
    <property type="entry name" value="Medium-chain alcohol dehydrogenases, catalytic domain"/>
    <property type="match status" value="1"/>
</dbReference>
<dbReference type="Gene3D" id="3.40.50.720">
    <property type="entry name" value="NAD(P)-binding Rossmann-like Domain"/>
    <property type="match status" value="1"/>
</dbReference>
<feature type="domain" description="Enoyl reductase (ER)" evidence="3">
    <location>
        <begin position="10"/>
        <end position="308"/>
    </location>
</feature>
<dbReference type="RefSeq" id="WP_017867775.1">
    <property type="nucleotide sequence ID" value="NZ_BJYB01000006.1"/>
</dbReference>
<feature type="region of interest" description="Disordered" evidence="2">
    <location>
        <begin position="291"/>
        <end position="313"/>
    </location>
</feature>
<evidence type="ECO:0000313" key="4">
    <source>
        <dbReference type="EMBL" id="KRN95843.1"/>
    </source>
</evidence>
<evidence type="ECO:0000313" key="5">
    <source>
        <dbReference type="Proteomes" id="UP000051886"/>
    </source>
</evidence>
<dbReference type="PANTHER" id="PTHR11695">
    <property type="entry name" value="ALCOHOL DEHYDROGENASE RELATED"/>
    <property type="match status" value="1"/>
</dbReference>
<evidence type="ECO:0000256" key="2">
    <source>
        <dbReference type="SAM" id="MobiDB-lite"/>
    </source>
</evidence>
<dbReference type="EMBL" id="JQCN01000069">
    <property type="protein sequence ID" value="KRN95843.1"/>
    <property type="molecule type" value="Genomic_DNA"/>
</dbReference>
<keyword evidence="5" id="KW-1185">Reference proteome</keyword>
<feature type="compositionally biased region" description="Basic and acidic residues" evidence="2">
    <location>
        <begin position="292"/>
        <end position="301"/>
    </location>
</feature>
<dbReference type="Pfam" id="PF08240">
    <property type="entry name" value="ADH_N"/>
    <property type="match status" value="1"/>
</dbReference>
<dbReference type="GO" id="GO:0016491">
    <property type="term" value="F:oxidoreductase activity"/>
    <property type="evidence" value="ECO:0007669"/>
    <property type="project" value="UniProtKB-KW"/>
</dbReference>
<comment type="caution">
    <text evidence="4">The sequence shown here is derived from an EMBL/GenBank/DDBJ whole genome shotgun (WGS) entry which is preliminary data.</text>
</comment>
<dbReference type="PATRIC" id="fig|449659.4.peg.871"/>
<dbReference type="PANTHER" id="PTHR11695:SF294">
    <property type="entry name" value="RETICULON-4-INTERACTING PROTEIN 1, MITOCHONDRIAL"/>
    <property type="match status" value="1"/>
</dbReference>
<dbReference type="STRING" id="449659.IV66_GL000865"/>
<dbReference type="SUPFAM" id="SSF50129">
    <property type="entry name" value="GroES-like"/>
    <property type="match status" value="1"/>
</dbReference>
<proteinExistence type="predicted"/>
<dbReference type="Pfam" id="PF13602">
    <property type="entry name" value="ADH_zinc_N_2"/>
    <property type="match status" value="1"/>
</dbReference>
<protein>
    <submittedName>
        <fullName evidence="4">NADPH quinone reductase related Zn-dependent oxidoreductase</fullName>
    </submittedName>
</protein>